<name>A0A4Y7T3C7_COPMI</name>
<feature type="region of interest" description="Disordered" evidence="1">
    <location>
        <begin position="1"/>
        <end position="51"/>
    </location>
</feature>
<evidence type="ECO:0000256" key="2">
    <source>
        <dbReference type="SAM" id="Phobius"/>
    </source>
</evidence>
<evidence type="ECO:0000259" key="3">
    <source>
        <dbReference type="Pfam" id="PF12051"/>
    </source>
</evidence>
<feature type="transmembrane region" description="Helical" evidence="2">
    <location>
        <begin position="405"/>
        <end position="428"/>
    </location>
</feature>
<keyword evidence="5" id="KW-1185">Reference proteome</keyword>
<keyword evidence="2" id="KW-0812">Transmembrane</keyword>
<reference evidence="4 5" key="1">
    <citation type="journal article" date="2019" name="Nat. Ecol. Evol.">
        <title>Megaphylogeny resolves global patterns of mushroom evolution.</title>
        <authorList>
            <person name="Varga T."/>
            <person name="Krizsan K."/>
            <person name="Foldi C."/>
            <person name="Dima B."/>
            <person name="Sanchez-Garcia M."/>
            <person name="Sanchez-Ramirez S."/>
            <person name="Szollosi G.J."/>
            <person name="Szarkandi J.G."/>
            <person name="Papp V."/>
            <person name="Albert L."/>
            <person name="Andreopoulos W."/>
            <person name="Angelini C."/>
            <person name="Antonin V."/>
            <person name="Barry K.W."/>
            <person name="Bougher N.L."/>
            <person name="Buchanan P."/>
            <person name="Buyck B."/>
            <person name="Bense V."/>
            <person name="Catcheside P."/>
            <person name="Chovatia M."/>
            <person name="Cooper J."/>
            <person name="Damon W."/>
            <person name="Desjardin D."/>
            <person name="Finy P."/>
            <person name="Geml J."/>
            <person name="Haridas S."/>
            <person name="Hughes K."/>
            <person name="Justo A."/>
            <person name="Karasinski D."/>
            <person name="Kautmanova I."/>
            <person name="Kiss B."/>
            <person name="Kocsube S."/>
            <person name="Kotiranta H."/>
            <person name="LaButti K.M."/>
            <person name="Lechner B.E."/>
            <person name="Liimatainen K."/>
            <person name="Lipzen A."/>
            <person name="Lukacs Z."/>
            <person name="Mihaltcheva S."/>
            <person name="Morgado L.N."/>
            <person name="Niskanen T."/>
            <person name="Noordeloos M.E."/>
            <person name="Ohm R.A."/>
            <person name="Ortiz-Santana B."/>
            <person name="Ovrebo C."/>
            <person name="Racz N."/>
            <person name="Riley R."/>
            <person name="Savchenko A."/>
            <person name="Shiryaev A."/>
            <person name="Soop K."/>
            <person name="Spirin V."/>
            <person name="Szebenyi C."/>
            <person name="Tomsovsky M."/>
            <person name="Tulloss R.E."/>
            <person name="Uehling J."/>
            <person name="Grigoriev I.V."/>
            <person name="Vagvolgyi C."/>
            <person name="Papp T."/>
            <person name="Martin F.M."/>
            <person name="Miettinen O."/>
            <person name="Hibbett D.S."/>
            <person name="Nagy L.G."/>
        </authorList>
    </citation>
    <scope>NUCLEOTIDE SEQUENCE [LARGE SCALE GENOMIC DNA]</scope>
    <source>
        <strain evidence="4 5">FP101781</strain>
    </source>
</reference>
<feature type="transmembrane region" description="Helical" evidence="2">
    <location>
        <begin position="435"/>
        <end position="455"/>
    </location>
</feature>
<proteinExistence type="predicted"/>
<feature type="transmembrane region" description="Helical" evidence="2">
    <location>
        <begin position="134"/>
        <end position="156"/>
    </location>
</feature>
<dbReference type="InterPro" id="IPR022703">
    <property type="entry name" value="DUF3533"/>
</dbReference>
<dbReference type="Pfam" id="PF12051">
    <property type="entry name" value="DUF3533"/>
    <property type="match status" value="1"/>
</dbReference>
<evidence type="ECO:0000313" key="4">
    <source>
        <dbReference type="EMBL" id="TEB28667.1"/>
    </source>
</evidence>
<dbReference type="AlphaFoldDB" id="A0A4Y7T3C7"/>
<dbReference type="InterPro" id="IPR053001">
    <property type="entry name" value="MNNG_permease-like"/>
</dbReference>
<dbReference type="OrthoDB" id="2140105at2759"/>
<feature type="domain" description="DUF3533" evidence="3">
    <location>
        <begin position="139"/>
        <end position="503"/>
    </location>
</feature>
<organism evidence="4 5">
    <name type="scientific">Coprinellus micaceus</name>
    <name type="common">Glistening ink-cap mushroom</name>
    <name type="synonym">Coprinus micaceus</name>
    <dbReference type="NCBI Taxonomy" id="71717"/>
    <lineage>
        <taxon>Eukaryota</taxon>
        <taxon>Fungi</taxon>
        <taxon>Dikarya</taxon>
        <taxon>Basidiomycota</taxon>
        <taxon>Agaricomycotina</taxon>
        <taxon>Agaricomycetes</taxon>
        <taxon>Agaricomycetidae</taxon>
        <taxon>Agaricales</taxon>
        <taxon>Agaricineae</taxon>
        <taxon>Psathyrellaceae</taxon>
        <taxon>Coprinellus</taxon>
    </lineage>
</organism>
<dbReference type="Proteomes" id="UP000298030">
    <property type="component" value="Unassembled WGS sequence"/>
</dbReference>
<feature type="transmembrane region" description="Helical" evidence="2">
    <location>
        <begin position="329"/>
        <end position="349"/>
    </location>
</feature>
<evidence type="ECO:0000256" key="1">
    <source>
        <dbReference type="SAM" id="MobiDB-lite"/>
    </source>
</evidence>
<keyword evidence="2" id="KW-0472">Membrane</keyword>
<dbReference type="PANTHER" id="PTHR34814">
    <property type="entry name" value="NITROSOGUANIDINE RESISTANCE PROTEIN SNG1"/>
    <property type="match status" value="1"/>
</dbReference>
<comment type="caution">
    <text evidence="4">The sequence shown here is derived from an EMBL/GenBank/DDBJ whole genome shotgun (WGS) entry which is preliminary data.</text>
</comment>
<dbReference type="EMBL" id="QPFP01000031">
    <property type="protein sequence ID" value="TEB28667.1"/>
    <property type="molecule type" value="Genomic_DNA"/>
</dbReference>
<gene>
    <name evidence="4" type="ORF">FA13DRAFT_1666200</name>
</gene>
<dbReference type="GO" id="GO:0016020">
    <property type="term" value="C:membrane"/>
    <property type="evidence" value="ECO:0007669"/>
    <property type="project" value="TreeGrafter"/>
</dbReference>
<feature type="transmembrane region" description="Helical" evidence="2">
    <location>
        <begin position="370"/>
        <end position="393"/>
    </location>
</feature>
<accession>A0A4Y7T3C7</accession>
<dbReference type="STRING" id="71717.A0A4Y7T3C7"/>
<dbReference type="PANTHER" id="PTHR34814:SF1">
    <property type="entry name" value="NITROSOGUANIDINE RESISTANCE PROTEIN SNG1"/>
    <property type="match status" value="1"/>
</dbReference>
<sequence>MSTPRRKGRSDPTQLGPKPVRVAAFLGSDASDQRSNKSDLSPPPADFWSPALDSSPLNPFFGGGDYTLPYDRVRTVRSPLGRTTPSLPNSPSAVQNASTVANPQSEPTAPTFFDKQYFDEDEAMSEARRQFLRTYLGGVLLTVATMLTVFLIHWGAVRNVPVEPLNGVVVDFDSGVVGLNVSMAILNTLNSPNIAWNYVPAASYPLGSASLADVVWNEKAWVAISVNADASQILNDGLLFPDSDYDGTLAMTVFFNEARSQSIFQSIIRPQAIAVLDAVILGFAQSLAVQVSGSTTIPSVLSTSPQTLVQPVSYTIENVLPGNRHISSIATSAGLLYLLMGSFFIVMFGHRARNRSGLNKQLRLRSLIRLRFASSFAAFFFLSLFYSALVKILKLDTAKTYNRSGFLVLWMLNWIGMLAVGLALEVVLTLIGPCYLLFFSVLWAIVNFAVCINPIDGMSRFYQFGYAIPFYNMSQSVKTIALGTKNQVGLNFGVLIIWALISCISMPLAQRRARSRYRRRCAEEEEMKRIQCEQGPGAASLTKRTK</sequence>
<feature type="region of interest" description="Disordered" evidence="1">
    <location>
        <begin position="81"/>
        <end position="106"/>
    </location>
</feature>
<protein>
    <recommendedName>
        <fullName evidence="3">DUF3533 domain-containing protein</fullName>
    </recommendedName>
</protein>
<keyword evidence="2" id="KW-1133">Transmembrane helix</keyword>
<evidence type="ECO:0000313" key="5">
    <source>
        <dbReference type="Proteomes" id="UP000298030"/>
    </source>
</evidence>
<feature type="transmembrane region" description="Helical" evidence="2">
    <location>
        <begin position="488"/>
        <end position="509"/>
    </location>
</feature>